<dbReference type="InterPro" id="IPR036271">
    <property type="entry name" value="Tet_transcr_reg_TetR-rel_C_sf"/>
</dbReference>
<evidence type="ECO:0000259" key="6">
    <source>
        <dbReference type="PROSITE" id="PS50977"/>
    </source>
</evidence>
<evidence type="ECO:0000256" key="3">
    <source>
        <dbReference type="ARBA" id="ARBA00023163"/>
    </source>
</evidence>
<feature type="region of interest" description="Disordered" evidence="5">
    <location>
        <begin position="25"/>
        <end position="45"/>
    </location>
</feature>
<evidence type="ECO:0000313" key="7">
    <source>
        <dbReference type="EMBL" id="OLF15129.1"/>
    </source>
</evidence>
<dbReference type="Proteomes" id="UP000185596">
    <property type="component" value="Unassembled WGS sequence"/>
</dbReference>
<evidence type="ECO:0000256" key="5">
    <source>
        <dbReference type="SAM" id="MobiDB-lite"/>
    </source>
</evidence>
<organism evidence="7 8">
    <name type="scientific">Actinophytocola xanthii</name>
    <dbReference type="NCBI Taxonomy" id="1912961"/>
    <lineage>
        <taxon>Bacteria</taxon>
        <taxon>Bacillati</taxon>
        <taxon>Actinomycetota</taxon>
        <taxon>Actinomycetes</taxon>
        <taxon>Pseudonocardiales</taxon>
        <taxon>Pseudonocardiaceae</taxon>
    </lineage>
</organism>
<proteinExistence type="predicted"/>
<feature type="compositionally biased region" description="Basic and acidic residues" evidence="5">
    <location>
        <begin position="29"/>
        <end position="39"/>
    </location>
</feature>
<evidence type="ECO:0000256" key="2">
    <source>
        <dbReference type="ARBA" id="ARBA00023125"/>
    </source>
</evidence>
<name>A0A1Q8CLA7_9PSEU</name>
<dbReference type="EMBL" id="MSIE01000045">
    <property type="protein sequence ID" value="OLF15129.1"/>
    <property type="molecule type" value="Genomic_DNA"/>
</dbReference>
<protein>
    <recommendedName>
        <fullName evidence="6">HTH tetR-type domain-containing protein</fullName>
    </recommendedName>
</protein>
<dbReference type="GO" id="GO:0003677">
    <property type="term" value="F:DNA binding"/>
    <property type="evidence" value="ECO:0007669"/>
    <property type="project" value="UniProtKB-UniRule"/>
</dbReference>
<comment type="caution">
    <text evidence="7">The sequence shown here is derived from an EMBL/GenBank/DDBJ whole genome shotgun (WGS) entry which is preliminary data.</text>
</comment>
<dbReference type="InterPro" id="IPR009057">
    <property type="entry name" value="Homeodomain-like_sf"/>
</dbReference>
<gene>
    <name evidence="7" type="ORF">BU204_23690</name>
</gene>
<sequence>MPRDPGRGRPRRYCSRACQARAYRRRRDHVAAGRRREPAGRPATTATTVREGLVELAIRTADAAGLGAVAMRTLAERAGLPVHALYQAVHDRAELLAAMAERTIGDRMPQRPAPADPRAALDQLARDEWAMYRRHPWLVTILATGRPPTGPAVLSIVDRAVEALTLAGYSPADAFAGYLALDGYVQGMALLVDRETADTTYHTWRTATLHRLERTGRVQRHPWLAAVRHSDPRRAARELDTWFDFGLRRLLDGLLPALP</sequence>
<keyword evidence="3" id="KW-0804">Transcription</keyword>
<evidence type="ECO:0000313" key="8">
    <source>
        <dbReference type="Proteomes" id="UP000185596"/>
    </source>
</evidence>
<evidence type="ECO:0000256" key="4">
    <source>
        <dbReference type="PROSITE-ProRule" id="PRU00335"/>
    </source>
</evidence>
<accession>A0A1Q8CLA7</accession>
<dbReference type="InterPro" id="IPR001647">
    <property type="entry name" value="HTH_TetR"/>
</dbReference>
<keyword evidence="1" id="KW-0805">Transcription regulation</keyword>
<dbReference type="Gene3D" id="1.10.10.60">
    <property type="entry name" value="Homeodomain-like"/>
    <property type="match status" value="1"/>
</dbReference>
<dbReference type="GO" id="GO:0045892">
    <property type="term" value="P:negative regulation of DNA-templated transcription"/>
    <property type="evidence" value="ECO:0007669"/>
    <property type="project" value="InterPro"/>
</dbReference>
<feature type="domain" description="HTH tetR-type" evidence="6">
    <location>
        <begin position="47"/>
        <end position="107"/>
    </location>
</feature>
<dbReference type="AlphaFoldDB" id="A0A1Q8CLA7"/>
<dbReference type="SUPFAM" id="SSF46689">
    <property type="entry name" value="Homeodomain-like"/>
    <property type="match status" value="1"/>
</dbReference>
<keyword evidence="8" id="KW-1185">Reference proteome</keyword>
<dbReference type="SUPFAM" id="SSF48498">
    <property type="entry name" value="Tetracyclin repressor-like, C-terminal domain"/>
    <property type="match status" value="1"/>
</dbReference>
<evidence type="ECO:0000256" key="1">
    <source>
        <dbReference type="ARBA" id="ARBA00023015"/>
    </source>
</evidence>
<dbReference type="Pfam" id="PF02909">
    <property type="entry name" value="TetR_C_1"/>
    <property type="match status" value="1"/>
</dbReference>
<reference evidence="7 8" key="1">
    <citation type="submission" date="2016-12" db="EMBL/GenBank/DDBJ databases">
        <title>The draft genome sequence of Actinophytocola sp. 11-183.</title>
        <authorList>
            <person name="Wang W."/>
            <person name="Yuan L."/>
        </authorList>
    </citation>
    <scope>NUCLEOTIDE SEQUENCE [LARGE SCALE GENOMIC DNA]</scope>
    <source>
        <strain evidence="7 8">11-183</strain>
    </source>
</reference>
<dbReference type="InterPro" id="IPR004111">
    <property type="entry name" value="Repressor_TetR_C"/>
</dbReference>
<feature type="DNA-binding region" description="H-T-H motif" evidence="4">
    <location>
        <begin position="70"/>
        <end position="89"/>
    </location>
</feature>
<dbReference type="PROSITE" id="PS50977">
    <property type="entry name" value="HTH_TETR_2"/>
    <property type="match status" value="1"/>
</dbReference>
<dbReference type="Gene3D" id="1.10.357.10">
    <property type="entry name" value="Tetracycline Repressor, domain 2"/>
    <property type="match status" value="1"/>
</dbReference>
<dbReference type="STRING" id="1912961.BU204_23690"/>
<keyword evidence="2 4" id="KW-0238">DNA-binding</keyword>